<comment type="caution">
    <text evidence="2">The sequence shown here is derived from an EMBL/GenBank/DDBJ whole genome shotgun (WGS) entry which is preliminary data.</text>
</comment>
<protein>
    <submittedName>
        <fullName evidence="2">Uncharacterized protein</fullName>
    </submittedName>
</protein>
<feature type="compositionally biased region" description="Basic and acidic residues" evidence="1">
    <location>
        <begin position="75"/>
        <end position="85"/>
    </location>
</feature>
<feature type="region of interest" description="Disordered" evidence="1">
    <location>
        <begin position="53"/>
        <end position="97"/>
    </location>
</feature>
<sequence>MSEERVKIDGPILSKNSGSSRSHSHDSIVDNCDVRRTATVTIALWITAMSEERKKITTKTPRNDKNTAISHRREKSNFKKDEERTKRIRRKKKEDLI</sequence>
<evidence type="ECO:0000313" key="3">
    <source>
        <dbReference type="Proteomes" id="UP001249851"/>
    </source>
</evidence>
<reference evidence="2" key="2">
    <citation type="journal article" date="2023" name="Science">
        <title>Genomic signatures of disease resistance in endangered staghorn corals.</title>
        <authorList>
            <person name="Vollmer S.V."/>
            <person name="Selwyn J.D."/>
            <person name="Despard B.A."/>
            <person name="Roesel C.L."/>
        </authorList>
    </citation>
    <scope>NUCLEOTIDE SEQUENCE</scope>
    <source>
        <strain evidence="2">K2</strain>
    </source>
</reference>
<feature type="compositionally biased region" description="Basic and acidic residues" evidence="1">
    <location>
        <begin position="53"/>
        <end position="65"/>
    </location>
</feature>
<organism evidence="2 3">
    <name type="scientific">Acropora cervicornis</name>
    <name type="common">Staghorn coral</name>
    <dbReference type="NCBI Taxonomy" id="6130"/>
    <lineage>
        <taxon>Eukaryota</taxon>
        <taxon>Metazoa</taxon>
        <taxon>Cnidaria</taxon>
        <taxon>Anthozoa</taxon>
        <taxon>Hexacorallia</taxon>
        <taxon>Scleractinia</taxon>
        <taxon>Astrocoeniina</taxon>
        <taxon>Acroporidae</taxon>
        <taxon>Acropora</taxon>
    </lineage>
</organism>
<feature type="region of interest" description="Disordered" evidence="1">
    <location>
        <begin position="1"/>
        <end position="29"/>
    </location>
</feature>
<dbReference type="EMBL" id="JARQWQ010000009">
    <property type="protein sequence ID" value="KAK2569920.1"/>
    <property type="molecule type" value="Genomic_DNA"/>
</dbReference>
<keyword evidence="3" id="KW-1185">Reference proteome</keyword>
<evidence type="ECO:0000256" key="1">
    <source>
        <dbReference type="SAM" id="MobiDB-lite"/>
    </source>
</evidence>
<gene>
    <name evidence="2" type="ORF">P5673_005779</name>
</gene>
<dbReference type="AlphaFoldDB" id="A0AAD9QZD4"/>
<name>A0AAD9QZD4_ACRCE</name>
<reference evidence="2" key="1">
    <citation type="journal article" date="2023" name="G3 (Bethesda)">
        <title>Whole genome assembly and annotation of the endangered Caribbean coral Acropora cervicornis.</title>
        <authorList>
            <person name="Selwyn J.D."/>
            <person name="Vollmer S.V."/>
        </authorList>
    </citation>
    <scope>NUCLEOTIDE SEQUENCE</scope>
    <source>
        <strain evidence="2">K2</strain>
    </source>
</reference>
<accession>A0AAD9QZD4</accession>
<feature type="compositionally biased region" description="Basic residues" evidence="1">
    <location>
        <begin position="86"/>
        <end position="97"/>
    </location>
</feature>
<evidence type="ECO:0000313" key="2">
    <source>
        <dbReference type="EMBL" id="KAK2569920.1"/>
    </source>
</evidence>
<dbReference type="Proteomes" id="UP001249851">
    <property type="component" value="Unassembled WGS sequence"/>
</dbReference>
<proteinExistence type="predicted"/>